<dbReference type="EMBL" id="CP006604">
    <property type="protein sequence ID" value="AHA27998.1"/>
    <property type="molecule type" value="Genomic_DNA"/>
</dbReference>
<name>U6B5J3_9HYPH</name>
<evidence type="ECO:0000313" key="1">
    <source>
        <dbReference type="EMBL" id="AHA27998.1"/>
    </source>
</evidence>
<dbReference type="KEGG" id="lar:lam_652"/>
<dbReference type="PATRIC" id="fig|1261131.3.peg.621"/>
<evidence type="ECO:0000313" key="3">
    <source>
        <dbReference type="Proteomes" id="UP000017862"/>
    </source>
</evidence>
<dbReference type="Gene3D" id="2.40.50.140">
    <property type="entry name" value="Nucleic acid-binding proteins"/>
    <property type="match status" value="1"/>
</dbReference>
<dbReference type="KEGG" id="lar:lam_692"/>
<keyword evidence="3" id="KW-1185">Reference proteome</keyword>
<dbReference type="HOGENOM" id="CLU_1276367_0_0_5"/>
<dbReference type="Proteomes" id="UP000017862">
    <property type="component" value="Chromosome"/>
</dbReference>
<reference evidence="2 3" key="1">
    <citation type="journal article" date="2014" name="Mol. Plant Microbe Interact.">
        <title>The complete genome sequence of Candidatus Liberibacter americanus, associated with citrus Huanglongbing.</title>
        <authorList>
            <person name="Wulff N.A."/>
            <person name="Zhang S."/>
            <person name="Setubal J.C."/>
            <person name="Almeida N.F."/>
            <person name="Martins E.C."/>
            <person name="Harakava R."/>
            <person name="Kumar D."/>
            <person name="Rangel L.T."/>
            <person name="Foissac X."/>
            <person name="Bove J."/>
            <person name="Gabriel D.W."/>
        </authorList>
    </citation>
    <scope>NUCLEOTIDE SEQUENCE [LARGE SCALE GENOMIC DNA]</scope>
    <source>
        <strain evidence="2 3">Sao Paulo</strain>
    </source>
</reference>
<dbReference type="InterPro" id="IPR022595">
    <property type="entry name" value="Enc34_ssDNA-bd"/>
</dbReference>
<gene>
    <name evidence="1" type="ORF">lam_652</name>
    <name evidence="2" type="ORF">lam_692</name>
</gene>
<dbReference type="InterPro" id="IPR012340">
    <property type="entry name" value="NA-bd_OB-fold"/>
</dbReference>
<sequence length="198" mass="22950">MSNVVRVQIKGRLSYPSLFQPKESKFKKEPMYSADILFSKKDKEQFKILDDARRQAGQNKFPNRDYSWVLREAERSQSLLIKDGDAKLDRSNDPDKYREAYEGKWYITATNSQQPTIVDQHAYRLTEDTGLFYAGCHVVALLNIGCYDFENTKRGFTNTLRGIQFIKDDTPWQGKRTADIGEFQPQEVTENADVSWAD</sequence>
<evidence type="ECO:0008006" key="4">
    <source>
        <dbReference type="Google" id="ProtNLM"/>
    </source>
</evidence>
<proteinExistence type="predicted"/>
<dbReference type="SUPFAM" id="SSF50249">
    <property type="entry name" value="Nucleic acid-binding proteins"/>
    <property type="match status" value="1"/>
</dbReference>
<evidence type="ECO:0000313" key="2">
    <source>
        <dbReference type="EMBL" id="AHA28038.1"/>
    </source>
</evidence>
<protein>
    <recommendedName>
        <fullName evidence="4">DUF2815 family protein</fullName>
    </recommendedName>
</protein>
<dbReference type="STRING" id="1261131.lam_652"/>
<dbReference type="EMBL" id="CP006604">
    <property type="protein sequence ID" value="AHA28038.1"/>
    <property type="molecule type" value="Genomic_DNA"/>
</dbReference>
<dbReference type="RefSeq" id="WP_007557620.1">
    <property type="nucleotide sequence ID" value="NC_022793.1"/>
</dbReference>
<dbReference type="AlphaFoldDB" id="U6B5J3"/>
<dbReference type="eggNOG" id="ENOG502Z8YX">
    <property type="taxonomic scope" value="Bacteria"/>
</dbReference>
<accession>U6B5J3</accession>
<organism evidence="2 3">
    <name type="scientific">Candidatus Liberibacter americanus str. Sao Paulo</name>
    <dbReference type="NCBI Taxonomy" id="1261131"/>
    <lineage>
        <taxon>Bacteria</taxon>
        <taxon>Pseudomonadati</taxon>
        <taxon>Pseudomonadota</taxon>
        <taxon>Alphaproteobacteria</taxon>
        <taxon>Hyphomicrobiales</taxon>
        <taxon>Rhizobiaceae</taxon>
        <taxon>Liberibacter</taxon>
    </lineage>
</organism>
<dbReference type="Pfam" id="PF10991">
    <property type="entry name" value="Enc34_ssDNA-bd"/>
    <property type="match status" value="1"/>
</dbReference>